<evidence type="ECO:0000313" key="10">
    <source>
        <dbReference type="Proteomes" id="UP000198897"/>
    </source>
</evidence>
<dbReference type="SMR" id="A0A1I2M645"/>
<evidence type="ECO:0000256" key="8">
    <source>
        <dbReference type="PIRSR" id="PIRSR602401-1"/>
    </source>
</evidence>
<name>A0A1I2M645_9BACI</name>
<dbReference type="CDD" id="cd11067">
    <property type="entry name" value="CYP152"/>
    <property type="match status" value="1"/>
</dbReference>
<evidence type="ECO:0000256" key="1">
    <source>
        <dbReference type="ARBA" id="ARBA00001971"/>
    </source>
</evidence>
<keyword evidence="5" id="KW-0560">Oxidoreductase</keyword>
<keyword evidence="10" id="KW-1185">Reference proteome</keyword>
<dbReference type="PANTHER" id="PTHR24286:SF24">
    <property type="entry name" value="LANOSTEROL 14-ALPHA DEMETHYLASE"/>
    <property type="match status" value="1"/>
</dbReference>
<comment type="cofactor">
    <cofactor evidence="1 8">
        <name>heme</name>
        <dbReference type="ChEBI" id="CHEBI:30413"/>
    </cofactor>
</comment>
<evidence type="ECO:0000256" key="6">
    <source>
        <dbReference type="ARBA" id="ARBA00023004"/>
    </source>
</evidence>
<evidence type="ECO:0000256" key="4">
    <source>
        <dbReference type="ARBA" id="ARBA00022723"/>
    </source>
</evidence>
<gene>
    <name evidence="9" type="ORF">SAMN05216353_11189</name>
</gene>
<dbReference type="GO" id="GO:0016705">
    <property type="term" value="F:oxidoreductase activity, acting on paired donors, with incorporation or reduction of molecular oxygen"/>
    <property type="evidence" value="ECO:0007669"/>
    <property type="project" value="InterPro"/>
</dbReference>
<dbReference type="SUPFAM" id="SSF48264">
    <property type="entry name" value="Cytochrome P450"/>
    <property type="match status" value="1"/>
</dbReference>
<protein>
    <submittedName>
        <fullName evidence="9">Fatty-acid peroxygenase</fullName>
    </submittedName>
</protein>
<dbReference type="InterPro" id="IPR002401">
    <property type="entry name" value="Cyt_P450_E_grp-I"/>
</dbReference>
<keyword evidence="3 8" id="KW-0349">Heme</keyword>
<dbReference type="GO" id="GO:0004497">
    <property type="term" value="F:monooxygenase activity"/>
    <property type="evidence" value="ECO:0007669"/>
    <property type="project" value="UniProtKB-KW"/>
</dbReference>
<evidence type="ECO:0000313" key="9">
    <source>
        <dbReference type="EMBL" id="SFF86942.1"/>
    </source>
</evidence>
<dbReference type="OrthoDB" id="9764248at2"/>
<dbReference type="AlphaFoldDB" id="A0A1I2M645"/>
<dbReference type="PANTHER" id="PTHR24286">
    <property type="entry name" value="CYTOCHROME P450 26"/>
    <property type="match status" value="1"/>
</dbReference>
<dbReference type="PRINTS" id="PR00463">
    <property type="entry name" value="EP450I"/>
</dbReference>
<dbReference type="EMBL" id="FOOG01000011">
    <property type="protein sequence ID" value="SFF86942.1"/>
    <property type="molecule type" value="Genomic_DNA"/>
</dbReference>
<dbReference type="Gene3D" id="1.10.630.10">
    <property type="entry name" value="Cytochrome P450"/>
    <property type="match status" value="1"/>
</dbReference>
<dbReference type="InterPro" id="IPR001128">
    <property type="entry name" value="Cyt_P450"/>
</dbReference>
<dbReference type="GO" id="GO:0020037">
    <property type="term" value="F:heme binding"/>
    <property type="evidence" value="ECO:0007669"/>
    <property type="project" value="InterPro"/>
</dbReference>
<evidence type="ECO:0000256" key="3">
    <source>
        <dbReference type="ARBA" id="ARBA00022617"/>
    </source>
</evidence>
<keyword evidence="4 8" id="KW-0479">Metal-binding</keyword>
<dbReference type="GO" id="GO:0016125">
    <property type="term" value="P:sterol metabolic process"/>
    <property type="evidence" value="ECO:0007669"/>
    <property type="project" value="TreeGrafter"/>
</dbReference>
<proteinExistence type="inferred from homology"/>
<evidence type="ECO:0000256" key="5">
    <source>
        <dbReference type="ARBA" id="ARBA00023002"/>
    </source>
</evidence>
<feature type="binding site" description="axial binding residue" evidence="8">
    <location>
        <position position="362"/>
    </location>
    <ligand>
        <name>heme</name>
        <dbReference type="ChEBI" id="CHEBI:30413"/>
    </ligand>
    <ligandPart>
        <name>Fe</name>
        <dbReference type="ChEBI" id="CHEBI:18248"/>
    </ligandPart>
</feature>
<reference evidence="10" key="1">
    <citation type="submission" date="2016-10" db="EMBL/GenBank/DDBJ databases">
        <authorList>
            <person name="Varghese N."/>
            <person name="Submissions S."/>
        </authorList>
    </citation>
    <scope>NUCLEOTIDE SEQUENCE [LARGE SCALE GENOMIC DNA]</scope>
    <source>
        <strain evidence="10">FP5</strain>
    </source>
</reference>
<dbReference type="Pfam" id="PF00067">
    <property type="entry name" value="p450"/>
    <property type="match status" value="1"/>
</dbReference>
<dbReference type="RefSeq" id="WP_089751666.1">
    <property type="nucleotide sequence ID" value="NZ_FOOG01000011.1"/>
</dbReference>
<comment type="similarity">
    <text evidence="2">Belongs to the cytochrome P450 family.</text>
</comment>
<organism evidence="9 10">
    <name type="scientific">Halobacillus alkaliphilus</name>
    <dbReference type="NCBI Taxonomy" id="396056"/>
    <lineage>
        <taxon>Bacteria</taxon>
        <taxon>Bacillati</taxon>
        <taxon>Bacillota</taxon>
        <taxon>Bacilli</taxon>
        <taxon>Bacillales</taxon>
        <taxon>Bacillaceae</taxon>
        <taxon>Halobacillus</taxon>
    </lineage>
</organism>
<keyword evidence="7" id="KW-0503">Monooxygenase</keyword>
<dbReference type="Proteomes" id="UP000198897">
    <property type="component" value="Unassembled WGS sequence"/>
</dbReference>
<dbReference type="InterPro" id="IPR036396">
    <property type="entry name" value="Cyt_P450_sf"/>
</dbReference>
<evidence type="ECO:0000256" key="7">
    <source>
        <dbReference type="ARBA" id="ARBA00023033"/>
    </source>
</evidence>
<accession>A0A1I2M645</accession>
<sequence>MTVKVPKDRTLDNTLAIFKDGYEFISKRVQSNHLDVYETRVLGEKVALLSGEEGAKLFYDTNRMNRKNALPSRVLKTLFGEDAIQTMDGKAHTHRKLLFMSLMTPEAITSLKVITKKHWDQFASKWEDKKKVVLYDETRELLCRTACEWAGVPLKEKEVEKRTRDLSNMIDGFSAVGPKHIESRRARKRTEKWIEDLILDVREGKQSAQKGTAIYEMAMHKDLHGNPLDARMAAIELINVIRPLVAISKFITFGALAFYQFPQNIAKAANDDDYLLRFTQEVRRYYPFVPFLGARVDHDFTWQQYNFKEGQLVLIDIYGTNHDPRLWDNPDEFNPDRFLNWNGGLFDLIPQGGGDYYKGHRCPGEQPTIEILKSSFDYMTNHLDYEVPKQDYSYSLRKMPALPKSGFVIKNVQRQ</sequence>
<keyword evidence="6 8" id="KW-0408">Iron</keyword>
<evidence type="ECO:0000256" key="2">
    <source>
        <dbReference type="ARBA" id="ARBA00010617"/>
    </source>
</evidence>
<dbReference type="GO" id="GO:0005506">
    <property type="term" value="F:iron ion binding"/>
    <property type="evidence" value="ECO:0007669"/>
    <property type="project" value="InterPro"/>
</dbReference>